<evidence type="ECO:0000313" key="2">
    <source>
        <dbReference type="Proteomes" id="UP000568022"/>
    </source>
</evidence>
<keyword evidence="2" id="KW-1185">Reference proteome</keyword>
<accession>A0A7W8BMD2</accession>
<dbReference type="AlphaFoldDB" id="A0A7W8BMD2"/>
<proteinExistence type="predicted"/>
<evidence type="ECO:0000313" key="1">
    <source>
        <dbReference type="EMBL" id="MBB5126100.1"/>
    </source>
</evidence>
<organism evidence="1 2">
    <name type="scientific">Streptomyces griseoloalbus</name>
    <dbReference type="NCBI Taxonomy" id="67303"/>
    <lineage>
        <taxon>Bacteria</taxon>
        <taxon>Bacillati</taxon>
        <taxon>Actinomycetota</taxon>
        <taxon>Actinomycetes</taxon>
        <taxon>Kitasatosporales</taxon>
        <taxon>Streptomycetaceae</taxon>
        <taxon>Streptomyces</taxon>
    </lineage>
</organism>
<name>A0A7W8BMD2_9ACTN</name>
<gene>
    <name evidence="1" type="ORF">FHS32_002837</name>
</gene>
<reference evidence="1 2" key="1">
    <citation type="submission" date="2020-08" db="EMBL/GenBank/DDBJ databases">
        <title>Genomic Encyclopedia of Type Strains, Phase III (KMG-III): the genomes of soil and plant-associated and newly described type strains.</title>
        <authorList>
            <person name="Whitman W."/>
        </authorList>
    </citation>
    <scope>NUCLEOTIDE SEQUENCE [LARGE SCALE GENOMIC DNA]</scope>
    <source>
        <strain evidence="1 2">CECT 3226</strain>
    </source>
</reference>
<protein>
    <submittedName>
        <fullName evidence="1">Uncharacterized protein</fullName>
    </submittedName>
</protein>
<dbReference type="Proteomes" id="UP000568022">
    <property type="component" value="Unassembled WGS sequence"/>
</dbReference>
<sequence>MQEVGLRGEAAERKRLAHLEDAQRKRLRWEAAKGQVTTEYAEAYRVRHLEAQHAAWRRAADLVEYVGALRLHAEGLPPGPAREEAEAWIAWAESHVQRLNLLNGSLLLPEIPERRTEDRKPFMHGWRPYGPTC</sequence>
<dbReference type="EMBL" id="JACHJE010000006">
    <property type="protein sequence ID" value="MBB5126100.1"/>
    <property type="molecule type" value="Genomic_DNA"/>
</dbReference>
<comment type="caution">
    <text evidence="1">The sequence shown here is derived from an EMBL/GenBank/DDBJ whole genome shotgun (WGS) entry which is preliminary data.</text>
</comment>